<organism evidence="2 3">
    <name type="scientific">Halorubrum kocurii JCM 14978</name>
    <dbReference type="NCBI Taxonomy" id="1230456"/>
    <lineage>
        <taxon>Archaea</taxon>
        <taxon>Methanobacteriati</taxon>
        <taxon>Methanobacteriota</taxon>
        <taxon>Stenosarchaea group</taxon>
        <taxon>Halobacteria</taxon>
        <taxon>Halobacteriales</taxon>
        <taxon>Haloferacaceae</taxon>
        <taxon>Halorubrum</taxon>
    </lineage>
</organism>
<sequence>MNWIAEVENTERMSPLDTDDEDQKCDQHYFAGNKRIMQLCPRLILRLSHWEPIRGLRDWCTKECLSKLTVSFPNSFSKPLNDLVQNVNEPLKTNISK</sequence>
<reference evidence="2 3" key="1">
    <citation type="journal article" date="2014" name="PLoS Genet.">
        <title>Phylogenetically driven sequencing of extremely halophilic archaea reveals strategies for static and dynamic osmo-response.</title>
        <authorList>
            <person name="Becker E.A."/>
            <person name="Seitzer P.M."/>
            <person name="Tritt A."/>
            <person name="Larsen D."/>
            <person name="Krusor M."/>
            <person name="Yao A.I."/>
            <person name="Wu D."/>
            <person name="Madern D."/>
            <person name="Eisen J.A."/>
            <person name="Darling A.E."/>
            <person name="Facciotti M.T."/>
        </authorList>
    </citation>
    <scope>NUCLEOTIDE SEQUENCE [LARGE SCALE GENOMIC DNA]</scope>
    <source>
        <strain evidence="2 3">JCM 14978</strain>
    </source>
</reference>
<comment type="caution">
    <text evidence="2">The sequence shown here is derived from an EMBL/GenBank/DDBJ whole genome shotgun (WGS) entry which is preliminary data.</text>
</comment>
<evidence type="ECO:0000313" key="3">
    <source>
        <dbReference type="Proteomes" id="UP000011546"/>
    </source>
</evidence>
<accession>M0NGA6</accession>
<evidence type="ECO:0000313" key="2">
    <source>
        <dbReference type="EMBL" id="EMA56992.1"/>
    </source>
</evidence>
<evidence type="ECO:0000256" key="1">
    <source>
        <dbReference type="SAM" id="MobiDB-lite"/>
    </source>
</evidence>
<keyword evidence="3" id="KW-1185">Reference proteome</keyword>
<dbReference type="Proteomes" id="UP000011546">
    <property type="component" value="Unassembled WGS sequence"/>
</dbReference>
<dbReference type="AlphaFoldDB" id="M0NGA6"/>
<name>M0NGA6_9EURY</name>
<protein>
    <submittedName>
        <fullName evidence="2">Uncharacterized protein</fullName>
    </submittedName>
</protein>
<proteinExistence type="predicted"/>
<dbReference type="STRING" id="1230456.C468_17014"/>
<feature type="region of interest" description="Disordered" evidence="1">
    <location>
        <begin position="1"/>
        <end position="21"/>
    </location>
</feature>
<gene>
    <name evidence="2" type="ORF">C468_17014</name>
</gene>
<dbReference type="EMBL" id="AOJH01000104">
    <property type="protein sequence ID" value="EMA56992.1"/>
    <property type="molecule type" value="Genomic_DNA"/>
</dbReference>